<evidence type="ECO:0000256" key="14">
    <source>
        <dbReference type="ARBA" id="ARBA00048679"/>
    </source>
</evidence>
<evidence type="ECO:0000256" key="11">
    <source>
        <dbReference type="ARBA" id="ARBA00023136"/>
    </source>
</evidence>
<comment type="caution">
    <text evidence="17">The sequence shown here is derived from an EMBL/GenBank/DDBJ whole genome shotgun (WGS) entry which is preliminary data.</text>
</comment>
<dbReference type="GO" id="GO:0004674">
    <property type="term" value="F:protein serine/threonine kinase activity"/>
    <property type="evidence" value="ECO:0007669"/>
    <property type="project" value="UniProtKB-KW"/>
</dbReference>
<dbReference type="GO" id="GO:0009742">
    <property type="term" value="P:brassinosteroid mediated signaling pathway"/>
    <property type="evidence" value="ECO:0007669"/>
    <property type="project" value="InterPro"/>
</dbReference>
<comment type="catalytic activity">
    <reaction evidence="13">
        <text>L-threonyl-[protein] + ATP = O-phospho-L-threonyl-[protein] + ADP + H(+)</text>
        <dbReference type="Rhea" id="RHEA:46608"/>
        <dbReference type="Rhea" id="RHEA-COMP:11060"/>
        <dbReference type="Rhea" id="RHEA-COMP:11605"/>
        <dbReference type="ChEBI" id="CHEBI:15378"/>
        <dbReference type="ChEBI" id="CHEBI:30013"/>
        <dbReference type="ChEBI" id="CHEBI:30616"/>
        <dbReference type="ChEBI" id="CHEBI:61977"/>
        <dbReference type="ChEBI" id="CHEBI:456216"/>
        <dbReference type="EC" id="2.7.11.1"/>
    </reaction>
</comment>
<evidence type="ECO:0000256" key="13">
    <source>
        <dbReference type="ARBA" id="ARBA00047899"/>
    </source>
</evidence>
<dbReference type="AlphaFoldDB" id="A0AAN8U8X6"/>
<evidence type="ECO:0000256" key="5">
    <source>
        <dbReference type="ARBA" id="ARBA00022527"/>
    </source>
</evidence>
<feature type="domain" description="Protein kinase" evidence="16">
    <location>
        <begin position="59"/>
        <end position="373"/>
    </location>
</feature>
<feature type="region of interest" description="Disordered" evidence="15">
    <location>
        <begin position="1"/>
        <end position="34"/>
    </location>
</feature>
<dbReference type="Gene3D" id="3.30.200.20">
    <property type="entry name" value="Phosphorylase Kinase, domain 1"/>
    <property type="match status" value="1"/>
</dbReference>
<evidence type="ECO:0000256" key="9">
    <source>
        <dbReference type="ARBA" id="ARBA00022777"/>
    </source>
</evidence>
<dbReference type="GO" id="GO:0005886">
    <property type="term" value="C:plasma membrane"/>
    <property type="evidence" value="ECO:0007669"/>
    <property type="project" value="UniProtKB-SubCell"/>
</dbReference>
<keyword evidence="9" id="KW-0418">Kinase</keyword>
<evidence type="ECO:0000313" key="18">
    <source>
        <dbReference type="Proteomes" id="UP001371456"/>
    </source>
</evidence>
<dbReference type="SUPFAM" id="SSF56112">
    <property type="entry name" value="Protein kinase-like (PK-like)"/>
    <property type="match status" value="1"/>
</dbReference>
<evidence type="ECO:0000256" key="8">
    <source>
        <dbReference type="ARBA" id="ARBA00022741"/>
    </source>
</evidence>
<evidence type="ECO:0000256" key="12">
    <source>
        <dbReference type="ARBA" id="ARBA00023288"/>
    </source>
</evidence>
<keyword evidence="7" id="KW-0519">Myristate</keyword>
<proteinExistence type="inferred from homology"/>
<evidence type="ECO:0000256" key="2">
    <source>
        <dbReference type="ARBA" id="ARBA00008684"/>
    </source>
</evidence>
<evidence type="ECO:0000259" key="16">
    <source>
        <dbReference type="PROSITE" id="PS50011"/>
    </source>
</evidence>
<dbReference type="PROSITE" id="PS50011">
    <property type="entry name" value="PROTEIN_KINASE_DOM"/>
    <property type="match status" value="1"/>
</dbReference>
<comment type="catalytic activity">
    <reaction evidence="14">
        <text>L-seryl-[protein] + ATP = O-phospho-L-seryl-[protein] + ADP + H(+)</text>
        <dbReference type="Rhea" id="RHEA:17989"/>
        <dbReference type="Rhea" id="RHEA-COMP:9863"/>
        <dbReference type="Rhea" id="RHEA-COMP:11604"/>
        <dbReference type="ChEBI" id="CHEBI:15378"/>
        <dbReference type="ChEBI" id="CHEBI:29999"/>
        <dbReference type="ChEBI" id="CHEBI:30616"/>
        <dbReference type="ChEBI" id="CHEBI:83421"/>
        <dbReference type="ChEBI" id="CHEBI:456216"/>
        <dbReference type="EC" id="2.7.11.1"/>
    </reaction>
</comment>
<dbReference type="Gene3D" id="1.10.510.10">
    <property type="entry name" value="Transferase(Phosphotransferase) domain 1"/>
    <property type="match status" value="1"/>
</dbReference>
<dbReference type="GO" id="GO:0005524">
    <property type="term" value="F:ATP binding"/>
    <property type="evidence" value="ECO:0007669"/>
    <property type="project" value="UniProtKB-KW"/>
</dbReference>
<evidence type="ECO:0000256" key="10">
    <source>
        <dbReference type="ARBA" id="ARBA00022840"/>
    </source>
</evidence>
<keyword evidence="6" id="KW-0808">Transferase</keyword>
<evidence type="ECO:0000256" key="3">
    <source>
        <dbReference type="ARBA" id="ARBA00012513"/>
    </source>
</evidence>
<keyword evidence="4" id="KW-1003">Cell membrane</keyword>
<organism evidence="17 18">
    <name type="scientific">Solanum bulbocastanum</name>
    <name type="common">Wild potato</name>
    <dbReference type="NCBI Taxonomy" id="147425"/>
    <lineage>
        <taxon>Eukaryota</taxon>
        <taxon>Viridiplantae</taxon>
        <taxon>Streptophyta</taxon>
        <taxon>Embryophyta</taxon>
        <taxon>Tracheophyta</taxon>
        <taxon>Spermatophyta</taxon>
        <taxon>Magnoliopsida</taxon>
        <taxon>eudicotyledons</taxon>
        <taxon>Gunneridae</taxon>
        <taxon>Pentapetalae</taxon>
        <taxon>asterids</taxon>
        <taxon>lamiids</taxon>
        <taxon>Solanales</taxon>
        <taxon>Solanaceae</taxon>
        <taxon>Solanoideae</taxon>
        <taxon>Solaneae</taxon>
        <taxon>Solanum</taxon>
    </lineage>
</organism>
<dbReference type="PANTHER" id="PTHR45863:SF8">
    <property type="entry name" value="PROTEIN KINASE DOMAIN-CONTAINING PROTEIN"/>
    <property type="match status" value="1"/>
</dbReference>
<dbReference type="Gene3D" id="1.25.40.10">
    <property type="entry name" value="Tetratricopeptide repeat domain"/>
    <property type="match status" value="1"/>
</dbReference>
<dbReference type="FunFam" id="3.30.200.20:FF:000154">
    <property type="entry name" value="probable serine/threonine-protein kinase At4g35230"/>
    <property type="match status" value="1"/>
</dbReference>
<dbReference type="InterPro" id="IPR045845">
    <property type="entry name" value="BSK"/>
</dbReference>
<evidence type="ECO:0000256" key="15">
    <source>
        <dbReference type="SAM" id="MobiDB-lite"/>
    </source>
</evidence>
<keyword evidence="12" id="KW-0449">Lipoprotein</keyword>
<accession>A0AAN8U8X6</accession>
<keyword evidence="8" id="KW-0547">Nucleotide-binding</keyword>
<comment type="similarity">
    <text evidence="2">Belongs to the protein kinase superfamily. Ser/Thr protein kinase family.</text>
</comment>
<dbReference type="SUPFAM" id="SSF48452">
    <property type="entry name" value="TPR-like"/>
    <property type="match status" value="1"/>
</dbReference>
<gene>
    <name evidence="17" type="ORF">RDI58_002017</name>
</gene>
<dbReference type="InterPro" id="IPR011009">
    <property type="entry name" value="Kinase-like_dom_sf"/>
</dbReference>
<dbReference type="Proteomes" id="UP001371456">
    <property type="component" value="Unassembled WGS sequence"/>
</dbReference>
<dbReference type="InterPro" id="IPR000719">
    <property type="entry name" value="Prot_kinase_dom"/>
</dbReference>
<evidence type="ECO:0000256" key="1">
    <source>
        <dbReference type="ARBA" id="ARBA00004193"/>
    </source>
</evidence>
<comment type="subcellular location">
    <subcellularLocation>
        <location evidence="1">Cell membrane</location>
        <topology evidence="1">Lipid-anchor</topology>
    </subcellularLocation>
</comment>
<dbReference type="PANTHER" id="PTHR45863">
    <property type="entry name" value="SERINE/THREONINE-PROTEIN KINASE BSK5"/>
    <property type="match status" value="1"/>
</dbReference>
<dbReference type="InterPro" id="IPR011990">
    <property type="entry name" value="TPR-like_helical_dom_sf"/>
</dbReference>
<keyword evidence="18" id="KW-1185">Reference proteome</keyword>
<evidence type="ECO:0000256" key="6">
    <source>
        <dbReference type="ARBA" id="ARBA00022679"/>
    </source>
</evidence>
<keyword evidence="5" id="KW-0723">Serine/threonine-protein kinase</keyword>
<protein>
    <recommendedName>
        <fullName evidence="3">non-specific serine/threonine protein kinase</fullName>
        <ecNumber evidence="3">2.7.11.1</ecNumber>
    </recommendedName>
</protein>
<reference evidence="17 18" key="1">
    <citation type="submission" date="2024-02" db="EMBL/GenBank/DDBJ databases">
        <title>de novo genome assembly of Solanum bulbocastanum strain 11H21.</title>
        <authorList>
            <person name="Hosaka A.J."/>
        </authorList>
    </citation>
    <scope>NUCLEOTIDE SEQUENCE [LARGE SCALE GENOMIC DNA]</scope>
    <source>
        <tissue evidence="17">Young leaves</tissue>
    </source>
</reference>
<name>A0AAN8U8X6_SOLBU</name>
<dbReference type="InterPro" id="IPR058209">
    <property type="entry name" value="TPR_BSK1_C"/>
</dbReference>
<evidence type="ECO:0000313" key="17">
    <source>
        <dbReference type="EMBL" id="KAK6804233.1"/>
    </source>
</evidence>
<sequence>MGCLQSKTVNVQSPDKEPSQDDSKTDLANGDQVDQDQVPAFKEFSLAELRAATNGFSSELIVSESGEKAPNVVYRGKLRSNRLAAIKRFSRQSWPDAQQFVAEAAGVGKVRHKRLVNLIGCCAEGDERLLVAEYMPNDTLSKHLFHCHAIVRLHDLWCSFDISKCNLQELPAKSYSATLFFEVIPANSVSSEVRLLHQLGEKQPLPWEMRVRVAYYIAQALDHCNAENRKIYHDLNAYRILFDEEGDPRLSSFGLMKNSRDGKSYSTNLAYTPPEFLRTGAASSVFFLLLALSHCSWTFLSFQALDLIRGKNVLLLMDSSLEGQYANEDATALVELASKCLQYEARDRPEIKFILNAVEPLQKQKEAASHVLMGLTKTPVVLPTMLSPLGKACARMDLTAVHDILLKTGYKDEEGAENELSFQEWTQQVQDMLNTKKFGDIAFRDKDFKNAVDYYSKGMSLLEFIPRERTGITEKRENASGCGHQSVWSSDLLTLIPKLATMPNPKLIGLLSVSVWLKFYPLLSREKLFPVPRTTPFYVIPSSPQLNFKLVSMMSVPSGTVFVRRALSYMMNGQPELALRDAMQAQVCLPEWPTAFYMQALALSKLGMETDAQDMLNDGASFEAKKLNSWRS</sequence>
<feature type="compositionally biased region" description="Polar residues" evidence="15">
    <location>
        <begin position="1"/>
        <end position="13"/>
    </location>
</feature>
<keyword evidence="10" id="KW-0067">ATP-binding</keyword>
<evidence type="ECO:0000256" key="4">
    <source>
        <dbReference type="ARBA" id="ARBA00022475"/>
    </source>
</evidence>
<feature type="compositionally biased region" description="Basic and acidic residues" evidence="15">
    <location>
        <begin position="14"/>
        <end position="25"/>
    </location>
</feature>
<keyword evidence="11" id="KW-0472">Membrane</keyword>
<dbReference type="Pfam" id="PF07714">
    <property type="entry name" value="PK_Tyr_Ser-Thr"/>
    <property type="match status" value="1"/>
</dbReference>
<dbReference type="EC" id="2.7.11.1" evidence="3"/>
<dbReference type="EMBL" id="JBANQN010000001">
    <property type="protein sequence ID" value="KAK6804233.1"/>
    <property type="molecule type" value="Genomic_DNA"/>
</dbReference>
<evidence type="ECO:0000256" key="7">
    <source>
        <dbReference type="ARBA" id="ARBA00022707"/>
    </source>
</evidence>
<dbReference type="InterPro" id="IPR001245">
    <property type="entry name" value="Ser-Thr/Tyr_kinase_cat_dom"/>
</dbReference>
<dbReference type="Pfam" id="PF25575">
    <property type="entry name" value="TPR_BSK1_C"/>
    <property type="match status" value="2"/>
</dbReference>